<organism evidence="4 5">
    <name type="scientific">Fistulina hepatica ATCC 64428</name>
    <dbReference type="NCBI Taxonomy" id="1128425"/>
    <lineage>
        <taxon>Eukaryota</taxon>
        <taxon>Fungi</taxon>
        <taxon>Dikarya</taxon>
        <taxon>Basidiomycota</taxon>
        <taxon>Agaricomycotina</taxon>
        <taxon>Agaricomycetes</taxon>
        <taxon>Agaricomycetidae</taxon>
        <taxon>Agaricales</taxon>
        <taxon>Fistulinaceae</taxon>
        <taxon>Fistulina</taxon>
    </lineage>
</organism>
<keyword evidence="1" id="KW-0596">Phosphopantetheine</keyword>
<dbReference type="PROSITE" id="PS00455">
    <property type="entry name" value="AMP_BINDING"/>
    <property type="match status" value="1"/>
</dbReference>
<dbReference type="PANTHER" id="PTHR43439">
    <property type="entry name" value="PHENYLACETATE-COENZYME A LIGASE"/>
    <property type="match status" value="1"/>
</dbReference>
<dbReference type="AlphaFoldDB" id="A0A0D7ANV8"/>
<evidence type="ECO:0000256" key="1">
    <source>
        <dbReference type="ARBA" id="ARBA00022450"/>
    </source>
</evidence>
<dbReference type="SUPFAM" id="SSF56801">
    <property type="entry name" value="Acetyl-CoA synthetase-like"/>
    <property type="match status" value="1"/>
</dbReference>
<accession>A0A0D7ANV8</accession>
<dbReference type="InterPro" id="IPR036291">
    <property type="entry name" value="NAD(P)-bd_dom_sf"/>
</dbReference>
<dbReference type="InterPro" id="IPR020845">
    <property type="entry name" value="AMP-binding_CS"/>
</dbReference>
<dbReference type="InterPro" id="IPR020806">
    <property type="entry name" value="PKS_PP-bd"/>
</dbReference>
<name>A0A0D7ANV8_9AGAR</name>
<keyword evidence="2" id="KW-0597">Phosphoprotein</keyword>
<proteinExistence type="predicted"/>
<gene>
    <name evidence="4" type="ORF">FISHEDRAFT_55089</name>
</gene>
<dbReference type="InterPro" id="IPR036736">
    <property type="entry name" value="ACP-like_sf"/>
</dbReference>
<dbReference type="Pfam" id="PF00501">
    <property type="entry name" value="AMP-binding"/>
    <property type="match status" value="1"/>
</dbReference>
<dbReference type="SMART" id="SM00823">
    <property type="entry name" value="PKS_PP"/>
    <property type="match status" value="1"/>
</dbReference>
<keyword evidence="5" id="KW-1185">Reference proteome</keyword>
<evidence type="ECO:0000313" key="4">
    <source>
        <dbReference type="EMBL" id="KIY53550.1"/>
    </source>
</evidence>
<evidence type="ECO:0000259" key="3">
    <source>
        <dbReference type="SMART" id="SM00823"/>
    </source>
</evidence>
<dbReference type="Gene3D" id="1.10.1200.10">
    <property type="entry name" value="ACP-like"/>
    <property type="match status" value="1"/>
</dbReference>
<dbReference type="InterPro" id="IPR051414">
    <property type="entry name" value="Adenylate-forming_Reductase"/>
</dbReference>
<dbReference type="PANTHER" id="PTHR43439:SF2">
    <property type="entry name" value="ENZYME, PUTATIVE (JCVI)-RELATED"/>
    <property type="match status" value="1"/>
</dbReference>
<dbReference type="Proteomes" id="UP000054144">
    <property type="component" value="Unassembled WGS sequence"/>
</dbReference>
<dbReference type="Pfam" id="PF23562">
    <property type="entry name" value="AMP-binding_C_3"/>
    <property type="match status" value="1"/>
</dbReference>
<dbReference type="InterPro" id="IPR009081">
    <property type="entry name" value="PP-bd_ACP"/>
</dbReference>
<dbReference type="Pfam" id="PF07993">
    <property type="entry name" value="NAD_binding_4"/>
    <property type="match status" value="1"/>
</dbReference>
<dbReference type="InterPro" id="IPR042099">
    <property type="entry name" value="ANL_N_sf"/>
</dbReference>
<dbReference type="GO" id="GO:0031177">
    <property type="term" value="F:phosphopantetheine binding"/>
    <property type="evidence" value="ECO:0007669"/>
    <property type="project" value="InterPro"/>
</dbReference>
<evidence type="ECO:0000256" key="2">
    <source>
        <dbReference type="ARBA" id="ARBA00022553"/>
    </source>
</evidence>
<sequence>MSAGLSSTSSLSHEAFKQPPLDLPIPQIYNWHLEHNATYPVFLQLVPAAHRAGRYVARVADVELNSPSKPVVAMLAMSNTITVFTTILGMECARIPVFLLSPRNSAEAIAHLLMKMKVGHLLVSAEPHMQQLARRALENIKTVGNPDGHVHICAMPQYEDLYTDQPYEALPEYRDDPSAPHIIVHSSGSTSFPKPVVWTNVMERQFGSGGHNSSFKYEGEILGSHGLMLFHAIGVLHIASVARGGHILAVFPPVTPPVVVTPESTFHGLVQSEATCVLAMPSIIEEWAKDPAKVEHLRHLKAVYYGGGVLQKKAGDSLARAGVRLYTTYGLSEVAGLSRHLPAYQGAEYEYWDVNPMAAVAMRPLGDGTFEPIVLDSESYHVAVKNVVYDDREGYATSDIVVPHPSKPGFWKLVGRLDDQIVLSTGEKTNPGPLESILRGHPLVKHAVMFGRGRFQNGVLVAVTDDYVFDPNDQQKLRAFRDEIWPQVERMNEFAPSHSRLTKEMIIVAGPRRPFPLTAKGSPRRAIILNDYADDIEQLYASLASSSDVDIAPPEEWTRCSSLVFLRAVVHRVMGVAVEDNEDLFYHGCDSLQATYIRRTLLAALKSSPSWSASSDLSSNVVYDHPSISALAKHVCAAIAAEDTQSTTEEDLKRLVEKYTTNWPTRVVSRGQVAVDDTQGDVVLLTGSTGSLGTSLLAHLLTSESVQRVYAFNRPKPGASLVDRQREAFKLRGYDPNLATSPKVVFVEGRITSQGLEITENNVTLAETIRTAITHIIHIAWRVDWKLSLRSFEDAVAGVRGLVDLALSSPRQIPPRLLFTSSVAVVKNFPSSVTVPEAPITDPRIPLGQGYGEGKWVAEQILDAAQRETELRSITIRLGQLSGGVNGAWNKSDWVPAMIKSSVTLGYMPTLSGVASWLDVDIAAKALCEARDSPHSVLHLLHPRPVKWHVIAEACASQLGLQTCAYSEWLNRLESAADFEIDAERRAAVPALMLLDFFTRCGGEAAEDREALGMPRLLIDKMLTMSVSLRNASPLGSEDVRKWLSFWKRTGFLANK</sequence>
<reference evidence="4 5" key="1">
    <citation type="journal article" date="2015" name="Fungal Genet. Biol.">
        <title>Evolution of novel wood decay mechanisms in Agaricales revealed by the genome sequences of Fistulina hepatica and Cylindrobasidium torrendii.</title>
        <authorList>
            <person name="Floudas D."/>
            <person name="Held B.W."/>
            <person name="Riley R."/>
            <person name="Nagy L.G."/>
            <person name="Koehler G."/>
            <person name="Ransdell A.S."/>
            <person name="Younus H."/>
            <person name="Chow J."/>
            <person name="Chiniquy J."/>
            <person name="Lipzen A."/>
            <person name="Tritt A."/>
            <person name="Sun H."/>
            <person name="Haridas S."/>
            <person name="LaButti K."/>
            <person name="Ohm R.A."/>
            <person name="Kues U."/>
            <person name="Blanchette R.A."/>
            <person name="Grigoriev I.V."/>
            <person name="Minto R.E."/>
            <person name="Hibbett D.S."/>
        </authorList>
    </citation>
    <scope>NUCLEOTIDE SEQUENCE [LARGE SCALE GENOMIC DNA]</scope>
    <source>
        <strain evidence="4 5">ATCC 64428</strain>
    </source>
</reference>
<protein>
    <submittedName>
        <fullName evidence="4">Acetyl-CoA synthetase-like protein</fullName>
    </submittedName>
</protein>
<dbReference type="Pfam" id="PF00550">
    <property type="entry name" value="PP-binding"/>
    <property type="match status" value="1"/>
</dbReference>
<dbReference type="SUPFAM" id="SSF51735">
    <property type="entry name" value="NAD(P)-binding Rossmann-fold domains"/>
    <property type="match status" value="1"/>
</dbReference>
<dbReference type="Gene3D" id="3.40.50.720">
    <property type="entry name" value="NAD(P)-binding Rossmann-like Domain"/>
    <property type="match status" value="1"/>
</dbReference>
<dbReference type="OrthoDB" id="429813at2759"/>
<evidence type="ECO:0000313" key="5">
    <source>
        <dbReference type="Proteomes" id="UP000054144"/>
    </source>
</evidence>
<dbReference type="Gene3D" id="3.40.50.12780">
    <property type="entry name" value="N-terminal domain of ligase-like"/>
    <property type="match status" value="1"/>
</dbReference>
<dbReference type="EMBL" id="KN881606">
    <property type="protein sequence ID" value="KIY53550.1"/>
    <property type="molecule type" value="Genomic_DNA"/>
</dbReference>
<feature type="domain" description="Polyketide synthase-like phosphopantetheine-binding" evidence="3">
    <location>
        <begin position="563"/>
        <end position="639"/>
    </location>
</feature>
<dbReference type="InterPro" id="IPR013120">
    <property type="entry name" value="FAR_NAD-bd"/>
</dbReference>
<dbReference type="InterPro" id="IPR000873">
    <property type="entry name" value="AMP-dep_synth/lig_dom"/>
</dbReference>